<evidence type="ECO:0000256" key="2">
    <source>
        <dbReference type="ARBA" id="ARBA00022801"/>
    </source>
</evidence>
<organism evidence="5 6">
    <name type="scientific">Azoarcus indigens</name>
    <dbReference type="NCBI Taxonomy" id="29545"/>
    <lineage>
        <taxon>Bacteria</taxon>
        <taxon>Pseudomonadati</taxon>
        <taxon>Pseudomonadota</taxon>
        <taxon>Betaproteobacteria</taxon>
        <taxon>Rhodocyclales</taxon>
        <taxon>Zoogloeaceae</taxon>
        <taxon>Azoarcus</taxon>
    </lineage>
</organism>
<feature type="compositionally biased region" description="Low complexity" evidence="3">
    <location>
        <begin position="21"/>
        <end position="48"/>
    </location>
</feature>
<feature type="region of interest" description="Disordered" evidence="3">
    <location>
        <begin position="145"/>
        <end position="182"/>
    </location>
</feature>
<evidence type="ECO:0000313" key="6">
    <source>
        <dbReference type="Proteomes" id="UP000295129"/>
    </source>
</evidence>
<evidence type="ECO:0000313" key="5">
    <source>
        <dbReference type="EMBL" id="TDN48908.1"/>
    </source>
</evidence>
<sequence length="361" mass="36321">MGRTPLYSSSAASFRGKGRARTPAGGAPAASTSVSTSPASSPDSTASRPCPPAAPAATAAPVAAARPRGLRAFFGRKPVLFFAGLLAALLPVGVYVGMQTAPHVPAAEDIEKVVAKTLEQRGVAAPAAKAYDKIRPSVVRVRAYASAAPPQHQAKSDKPGKGKGGGADKAGDGKTEPDAVKDEAQSIGSGVVIVDSGIILTNLHVVAGSKRLKVIFHDGMEASATLIGARPEHDLAVLQAGAIPDDLVAATMAPASELALGQPVMAVGFPFDIGPSVTTGVVSGLNREFRAADDREPLTRLIQFDAAANPGSSGGPLVTMEGDVVGIVTGILNPTDQGFFVGIAFAVPIESAAGAAGLSPF</sequence>
<feature type="region of interest" description="Disordered" evidence="3">
    <location>
        <begin position="1"/>
        <end position="61"/>
    </location>
</feature>
<dbReference type="AlphaFoldDB" id="A0A4R6DX11"/>
<dbReference type="PANTHER" id="PTHR43343">
    <property type="entry name" value="PEPTIDASE S12"/>
    <property type="match status" value="1"/>
</dbReference>
<dbReference type="PRINTS" id="PR00834">
    <property type="entry name" value="PROTEASES2C"/>
</dbReference>
<proteinExistence type="predicted"/>
<keyword evidence="4" id="KW-0472">Membrane</keyword>
<comment type="caution">
    <text evidence="5">The sequence shown here is derived from an EMBL/GenBank/DDBJ whole genome shotgun (WGS) entry which is preliminary data.</text>
</comment>
<dbReference type="OrthoDB" id="8520726at2"/>
<keyword evidence="1" id="KW-0645">Protease</keyword>
<dbReference type="PANTHER" id="PTHR43343:SF3">
    <property type="entry name" value="PROTEASE DO-LIKE 8, CHLOROPLASTIC"/>
    <property type="match status" value="1"/>
</dbReference>
<keyword evidence="2" id="KW-0378">Hydrolase</keyword>
<dbReference type="InterPro" id="IPR009003">
    <property type="entry name" value="Peptidase_S1_PA"/>
</dbReference>
<dbReference type="GO" id="GO:0004252">
    <property type="term" value="F:serine-type endopeptidase activity"/>
    <property type="evidence" value="ECO:0007669"/>
    <property type="project" value="InterPro"/>
</dbReference>
<dbReference type="GO" id="GO:0006508">
    <property type="term" value="P:proteolysis"/>
    <property type="evidence" value="ECO:0007669"/>
    <property type="project" value="UniProtKB-KW"/>
</dbReference>
<feature type="compositionally biased region" description="Polar residues" evidence="3">
    <location>
        <begin position="1"/>
        <end position="12"/>
    </location>
</feature>
<evidence type="ECO:0000256" key="4">
    <source>
        <dbReference type="SAM" id="Phobius"/>
    </source>
</evidence>
<evidence type="ECO:0000256" key="1">
    <source>
        <dbReference type="ARBA" id="ARBA00022670"/>
    </source>
</evidence>
<dbReference type="Proteomes" id="UP000295129">
    <property type="component" value="Unassembled WGS sequence"/>
</dbReference>
<dbReference type="InterPro" id="IPR001940">
    <property type="entry name" value="Peptidase_S1C"/>
</dbReference>
<dbReference type="Gene3D" id="2.40.10.120">
    <property type="match status" value="1"/>
</dbReference>
<keyword evidence="4" id="KW-1133">Transmembrane helix</keyword>
<keyword evidence="4" id="KW-0812">Transmembrane</keyword>
<name>A0A4R6DX11_9RHOO</name>
<keyword evidence="6" id="KW-1185">Reference proteome</keyword>
<feature type="compositionally biased region" description="Basic and acidic residues" evidence="3">
    <location>
        <begin position="169"/>
        <end position="182"/>
    </location>
</feature>
<reference evidence="5 6" key="1">
    <citation type="submission" date="2019-03" db="EMBL/GenBank/DDBJ databases">
        <title>Genomic Encyclopedia of Type Strains, Phase IV (KMG-IV): sequencing the most valuable type-strain genomes for metagenomic binning, comparative biology and taxonomic classification.</title>
        <authorList>
            <person name="Goeker M."/>
        </authorList>
    </citation>
    <scope>NUCLEOTIDE SEQUENCE [LARGE SCALE GENOMIC DNA]</scope>
    <source>
        <strain evidence="5 6">DSM 12121</strain>
    </source>
</reference>
<protein>
    <submittedName>
        <fullName evidence="5">Trypsin-like peptidase</fullName>
    </submittedName>
</protein>
<dbReference type="SUPFAM" id="SSF50494">
    <property type="entry name" value="Trypsin-like serine proteases"/>
    <property type="match status" value="1"/>
</dbReference>
<evidence type="ECO:0000256" key="3">
    <source>
        <dbReference type="SAM" id="MobiDB-lite"/>
    </source>
</evidence>
<dbReference type="InterPro" id="IPR051201">
    <property type="entry name" value="Chloro_Bact_Ser_Proteases"/>
</dbReference>
<feature type="transmembrane region" description="Helical" evidence="4">
    <location>
        <begin position="79"/>
        <end position="98"/>
    </location>
</feature>
<gene>
    <name evidence="5" type="ORF">C7389_11329</name>
</gene>
<accession>A0A4R6DX11</accession>
<dbReference type="Pfam" id="PF13365">
    <property type="entry name" value="Trypsin_2"/>
    <property type="match status" value="1"/>
</dbReference>
<dbReference type="EMBL" id="SNVV01000013">
    <property type="protein sequence ID" value="TDN48908.1"/>
    <property type="molecule type" value="Genomic_DNA"/>
</dbReference>